<dbReference type="EMBL" id="JABFCT010000017">
    <property type="protein sequence ID" value="KAF5869375.1"/>
    <property type="molecule type" value="Genomic_DNA"/>
</dbReference>
<protein>
    <submittedName>
        <fullName evidence="1">Uncharacterized protein</fullName>
    </submittedName>
</protein>
<proteinExistence type="predicted"/>
<comment type="caution">
    <text evidence="1">The sequence shown here is derived from an EMBL/GenBank/DDBJ whole genome shotgun (WGS) entry which is preliminary data.</text>
</comment>
<organism evidence="1 2">
    <name type="scientific">Botrytis fragariae</name>
    <dbReference type="NCBI Taxonomy" id="1964551"/>
    <lineage>
        <taxon>Eukaryota</taxon>
        <taxon>Fungi</taxon>
        <taxon>Dikarya</taxon>
        <taxon>Ascomycota</taxon>
        <taxon>Pezizomycotina</taxon>
        <taxon>Leotiomycetes</taxon>
        <taxon>Helotiales</taxon>
        <taxon>Sclerotiniaceae</taxon>
        <taxon>Botrytis</taxon>
    </lineage>
</organism>
<keyword evidence="2" id="KW-1185">Reference proteome</keyword>
<reference evidence="1 2" key="1">
    <citation type="journal article" date="2020" name="Phytopathology">
        <title>A high-quality genome resource of Botrytis fragariae, a new and rapidly spreading fungal pathogen causing strawberry gray mold in the U.S.A.</title>
        <authorList>
            <person name="Wu Y."/>
            <person name="Saski C.A."/>
            <person name="Schnabel G."/>
            <person name="Xiao S."/>
            <person name="Hu M."/>
        </authorList>
    </citation>
    <scope>NUCLEOTIDE SEQUENCE [LARGE SCALE GENOMIC DNA]</scope>
    <source>
        <strain evidence="1 2">BVB16</strain>
    </source>
</reference>
<dbReference type="Proteomes" id="UP000531561">
    <property type="component" value="Unassembled WGS sequence"/>
</dbReference>
<evidence type="ECO:0000313" key="2">
    <source>
        <dbReference type="Proteomes" id="UP000531561"/>
    </source>
</evidence>
<accession>A0A8H6ALB7</accession>
<name>A0A8H6ALB7_9HELO</name>
<dbReference type="OrthoDB" id="10527941at2759"/>
<dbReference type="AlphaFoldDB" id="A0A8H6ALB7"/>
<sequence>MPVKIMELYDVGPAGIRTHLPLEIQRTPPVKTRKKQLGHFQNKRNCQMTAQTARMTHCRFFSCWWRKTLREAPNTWVYFIHKERRATKD</sequence>
<gene>
    <name evidence="1" type="ORF">Bfra_011181</name>
</gene>
<evidence type="ECO:0000313" key="1">
    <source>
        <dbReference type="EMBL" id="KAF5869375.1"/>
    </source>
</evidence>
<dbReference type="RefSeq" id="XP_037188324.1">
    <property type="nucleotide sequence ID" value="XM_037341512.1"/>
</dbReference>
<dbReference type="GeneID" id="59265204"/>